<dbReference type="CDD" id="cd00067">
    <property type="entry name" value="GAL4"/>
    <property type="match status" value="1"/>
</dbReference>
<dbReference type="InterPro" id="IPR001138">
    <property type="entry name" value="Zn2Cys6_DnaBD"/>
</dbReference>
<dbReference type="SMART" id="SM00066">
    <property type="entry name" value="GAL4"/>
    <property type="match status" value="1"/>
</dbReference>
<dbReference type="AlphaFoldDB" id="A0A4S9WZD5"/>
<sequence length="555" mass="63493">MHSSRKNARQACDACRQRRIKCEASDEQKPSPHSICKRCLGAALRCTFNMPVKRRGPPAKRFVHLRFRLADQDQRQTFFGESDRNEIESYATPDMPQASEGIFQTMSPKDAAPTGSLWQDRPNIDQFCSEALLDAFTQAYMSMVYPNIPVVHLPTFEADLRAKRYRTDQDFFGFLISICAAVVALLPDRFASYKKLDPNFAPSSRLETVEYVQSLLNQLKQPNHYDRPNFEKWGSALLLGWAFGYLGLRKRLFFCLSEARAFMTDMKFHRIRSYVRLNNIETQLRKKAFWLTAMTHIHLRPENVTWDSLSDRFLFNDTDTFELLPINVDDEYIKADKILGQPSEQPALAMGFNALIRVNSCLVLMKKDLSPPPFQTTNLEELPRDFFGSCDCGKYVVPTPLSQSLQARLENLDKIPAELPPPMSIDAQEHQSAFPPWKAFQYESMRANIHVTHRWVQSLLIERMIALSEVAFADRMQLWRLQSDVSEKLLGLLQALPQSVLASHGLLLSFKIRQVAAVLLDHPYDAGTADAERASQSIRAFAKILGQLDEKYAQN</sequence>
<keyword evidence="2" id="KW-0472">Membrane</keyword>
<accession>A0A4S9WZD5</accession>
<dbReference type="PROSITE" id="PS50048">
    <property type="entry name" value="ZN2_CY6_FUNGAL_2"/>
    <property type="match status" value="1"/>
</dbReference>
<feature type="transmembrane region" description="Helical" evidence="2">
    <location>
        <begin position="171"/>
        <end position="187"/>
    </location>
</feature>
<dbReference type="CDD" id="cd12148">
    <property type="entry name" value="fungal_TF_MHR"/>
    <property type="match status" value="1"/>
</dbReference>
<dbReference type="SUPFAM" id="SSF57701">
    <property type="entry name" value="Zn2/Cys6 DNA-binding domain"/>
    <property type="match status" value="1"/>
</dbReference>
<keyword evidence="1" id="KW-0539">Nucleus</keyword>
<comment type="caution">
    <text evidence="4">The sequence shown here is derived from an EMBL/GenBank/DDBJ whole genome shotgun (WGS) entry which is preliminary data.</text>
</comment>
<evidence type="ECO:0000313" key="4">
    <source>
        <dbReference type="EMBL" id="THZ71582.1"/>
    </source>
</evidence>
<dbReference type="Proteomes" id="UP000310039">
    <property type="component" value="Unassembled WGS sequence"/>
</dbReference>
<keyword evidence="2" id="KW-0812">Transmembrane</keyword>
<evidence type="ECO:0000256" key="1">
    <source>
        <dbReference type="ARBA" id="ARBA00023242"/>
    </source>
</evidence>
<gene>
    <name evidence="4" type="ORF">D6C84_10214</name>
</gene>
<evidence type="ECO:0000313" key="5">
    <source>
        <dbReference type="Proteomes" id="UP000310039"/>
    </source>
</evidence>
<organism evidence="4 5">
    <name type="scientific">Aureobasidium pullulans</name>
    <name type="common">Black yeast</name>
    <name type="synonym">Pullularia pullulans</name>
    <dbReference type="NCBI Taxonomy" id="5580"/>
    <lineage>
        <taxon>Eukaryota</taxon>
        <taxon>Fungi</taxon>
        <taxon>Dikarya</taxon>
        <taxon>Ascomycota</taxon>
        <taxon>Pezizomycotina</taxon>
        <taxon>Dothideomycetes</taxon>
        <taxon>Dothideomycetidae</taxon>
        <taxon>Dothideales</taxon>
        <taxon>Saccotheciaceae</taxon>
        <taxon>Aureobasidium</taxon>
    </lineage>
</organism>
<dbReference type="InterPro" id="IPR050987">
    <property type="entry name" value="AtrR-like"/>
</dbReference>
<reference evidence="4 5" key="1">
    <citation type="submission" date="2018-10" db="EMBL/GenBank/DDBJ databases">
        <title>Fifty Aureobasidium pullulans genomes reveal a recombining polyextremotolerant generalist.</title>
        <authorList>
            <person name="Gostincar C."/>
            <person name="Turk M."/>
            <person name="Zajc J."/>
            <person name="Gunde-Cimerman N."/>
        </authorList>
    </citation>
    <scope>NUCLEOTIDE SEQUENCE [LARGE SCALE GENOMIC DNA]</scope>
    <source>
        <strain evidence="4 5">EXF-3403</strain>
    </source>
</reference>
<dbReference type="GO" id="GO:0000981">
    <property type="term" value="F:DNA-binding transcription factor activity, RNA polymerase II-specific"/>
    <property type="evidence" value="ECO:0007669"/>
    <property type="project" value="InterPro"/>
</dbReference>
<name>A0A4S9WZD5_AURPU</name>
<evidence type="ECO:0000256" key="2">
    <source>
        <dbReference type="SAM" id="Phobius"/>
    </source>
</evidence>
<dbReference type="InterPro" id="IPR036864">
    <property type="entry name" value="Zn2-C6_fun-type_DNA-bd_sf"/>
</dbReference>
<keyword evidence="2" id="KW-1133">Transmembrane helix</keyword>
<dbReference type="PANTHER" id="PTHR46910">
    <property type="entry name" value="TRANSCRIPTION FACTOR PDR1"/>
    <property type="match status" value="1"/>
</dbReference>
<evidence type="ECO:0000259" key="3">
    <source>
        <dbReference type="PROSITE" id="PS50048"/>
    </source>
</evidence>
<feature type="domain" description="Zn(2)-C6 fungal-type" evidence="3">
    <location>
        <begin position="11"/>
        <end position="48"/>
    </location>
</feature>
<dbReference type="Gene3D" id="4.10.240.10">
    <property type="entry name" value="Zn(2)-C6 fungal-type DNA-binding domain"/>
    <property type="match status" value="1"/>
</dbReference>
<dbReference type="EMBL" id="QZBT01000318">
    <property type="protein sequence ID" value="THZ71582.1"/>
    <property type="molecule type" value="Genomic_DNA"/>
</dbReference>
<dbReference type="GO" id="GO:0008270">
    <property type="term" value="F:zinc ion binding"/>
    <property type="evidence" value="ECO:0007669"/>
    <property type="project" value="InterPro"/>
</dbReference>
<dbReference type="Pfam" id="PF00172">
    <property type="entry name" value="Zn_clus"/>
    <property type="match status" value="1"/>
</dbReference>
<protein>
    <recommendedName>
        <fullName evidence="3">Zn(2)-C6 fungal-type domain-containing protein</fullName>
    </recommendedName>
</protein>
<dbReference type="PANTHER" id="PTHR46910:SF40">
    <property type="entry name" value="ZN(II)2CYS6 TRANSCRIPTION FACTOR (EUROFUNG)"/>
    <property type="match status" value="1"/>
</dbReference>
<proteinExistence type="predicted"/>